<gene>
    <name evidence="1" type="ORF">CAMGR0001_2248</name>
</gene>
<name>C8PH60_9BACT</name>
<organism evidence="1 2">
    <name type="scientific">Campylobacter gracilis RM3268</name>
    <dbReference type="NCBI Taxonomy" id="553220"/>
    <lineage>
        <taxon>Bacteria</taxon>
        <taxon>Pseudomonadati</taxon>
        <taxon>Campylobacterota</taxon>
        <taxon>Epsilonproteobacteria</taxon>
        <taxon>Campylobacterales</taxon>
        <taxon>Campylobacteraceae</taxon>
        <taxon>Campylobacter</taxon>
    </lineage>
</organism>
<dbReference type="AlphaFoldDB" id="C8PH60"/>
<comment type="caution">
    <text evidence="1">The sequence shown here is derived from an EMBL/GenBank/DDBJ whole genome shotgun (WGS) entry which is preliminary data.</text>
</comment>
<evidence type="ECO:0000313" key="2">
    <source>
        <dbReference type="Proteomes" id="UP000005709"/>
    </source>
</evidence>
<accession>C8PH60</accession>
<sequence length="37" mass="4285">MRLKILKREIKKRGFKISNFKARRAVACGAAARRVKL</sequence>
<reference evidence="1 2" key="1">
    <citation type="submission" date="2009-07" db="EMBL/GenBank/DDBJ databases">
        <authorList>
            <person name="Madupu R."/>
            <person name="Sebastian Y."/>
            <person name="Durkin A.S."/>
            <person name="Torralba M."/>
            <person name="Methe B."/>
            <person name="Sutton G.G."/>
            <person name="Strausberg R.L."/>
            <person name="Nelson K.E."/>
        </authorList>
    </citation>
    <scope>NUCLEOTIDE SEQUENCE [LARGE SCALE GENOMIC DNA]</scope>
    <source>
        <strain evidence="1 2">RM3268</strain>
    </source>
</reference>
<protein>
    <submittedName>
        <fullName evidence="1">Uncharacterized protein</fullName>
    </submittedName>
</protein>
<evidence type="ECO:0000313" key="1">
    <source>
        <dbReference type="EMBL" id="EEV17881.1"/>
    </source>
</evidence>
<proteinExistence type="predicted"/>
<dbReference type="Proteomes" id="UP000005709">
    <property type="component" value="Unassembled WGS sequence"/>
</dbReference>
<dbReference type="EMBL" id="ACYG01000022">
    <property type="protein sequence ID" value="EEV17881.1"/>
    <property type="molecule type" value="Genomic_DNA"/>
</dbReference>
<keyword evidence="2" id="KW-1185">Reference proteome</keyword>